<dbReference type="EMBL" id="JABCKV010000015">
    <property type="protein sequence ID" value="KAG5646901.1"/>
    <property type="molecule type" value="Genomic_DNA"/>
</dbReference>
<evidence type="ECO:0000313" key="2">
    <source>
        <dbReference type="Proteomes" id="UP000775547"/>
    </source>
</evidence>
<proteinExistence type="predicted"/>
<reference evidence="1" key="1">
    <citation type="submission" date="2020-07" db="EMBL/GenBank/DDBJ databases">
        <authorList>
            <person name="Nieuwenhuis M."/>
            <person name="Van De Peppel L.J.J."/>
        </authorList>
    </citation>
    <scope>NUCLEOTIDE SEQUENCE</scope>
    <source>
        <strain evidence="1">AP01</strain>
        <tissue evidence="1">Mycelium</tissue>
    </source>
</reference>
<dbReference type="AlphaFoldDB" id="A0A9P7KCI1"/>
<name>A0A9P7KCI1_9AGAR</name>
<protein>
    <submittedName>
        <fullName evidence="1">Uncharacterized protein</fullName>
    </submittedName>
</protein>
<evidence type="ECO:0000313" key="1">
    <source>
        <dbReference type="EMBL" id="KAG5646901.1"/>
    </source>
</evidence>
<keyword evidence="2" id="KW-1185">Reference proteome</keyword>
<accession>A0A9P7KCI1</accession>
<dbReference type="OrthoDB" id="2410195at2759"/>
<organism evidence="1 2">
    <name type="scientific">Asterophora parasitica</name>
    <dbReference type="NCBI Taxonomy" id="117018"/>
    <lineage>
        <taxon>Eukaryota</taxon>
        <taxon>Fungi</taxon>
        <taxon>Dikarya</taxon>
        <taxon>Basidiomycota</taxon>
        <taxon>Agaricomycotina</taxon>
        <taxon>Agaricomycetes</taxon>
        <taxon>Agaricomycetidae</taxon>
        <taxon>Agaricales</taxon>
        <taxon>Tricholomatineae</taxon>
        <taxon>Lyophyllaceae</taxon>
        <taxon>Asterophora</taxon>
    </lineage>
</organism>
<reference evidence="1" key="2">
    <citation type="submission" date="2021-10" db="EMBL/GenBank/DDBJ databases">
        <title>Phylogenomics reveals ancestral predisposition of the termite-cultivated fungus Termitomyces towards a domesticated lifestyle.</title>
        <authorList>
            <person name="Auxier B."/>
            <person name="Grum-Grzhimaylo A."/>
            <person name="Cardenas M.E."/>
            <person name="Lodge J.D."/>
            <person name="Laessoe T."/>
            <person name="Pedersen O."/>
            <person name="Smith M.E."/>
            <person name="Kuyper T.W."/>
            <person name="Franco-Molano E.A."/>
            <person name="Baroni T.J."/>
            <person name="Aanen D.K."/>
        </authorList>
    </citation>
    <scope>NUCLEOTIDE SEQUENCE</scope>
    <source>
        <strain evidence="1">AP01</strain>
        <tissue evidence="1">Mycelium</tissue>
    </source>
</reference>
<comment type="caution">
    <text evidence="1">The sequence shown here is derived from an EMBL/GenBank/DDBJ whole genome shotgun (WGS) entry which is preliminary data.</text>
</comment>
<gene>
    <name evidence="1" type="ORF">DXG03_001977</name>
</gene>
<sequence length="169" mass="18446">MVVGREGQIAQSYIPLIMPISTPIVKAHPIRELVETILSGIEALETAHSTHGMPYPSLDDPSRVATVLDGDEEVDNATHLIVTAATQLIAFVRKPSETLQNYALSFYLTTSLGFAVESNAADILKDSGPQVCFLLMDSDPGLLTFIPRVPGPPHEGYICYQWCRTCCNE</sequence>
<dbReference type="Proteomes" id="UP000775547">
    <property type="component" value="Unassembled WGS sequence"/>
</dbReference>